<keyword evidence="3" id="KW-0560">Oxidoreductase</keyword>
<keyword evidence="4" id="KW-0408">Iron</keyword>
<evidence type="ECO:0000256" key="8">
    <source>
        <dbReference type="ARBA" id="ARBA00035045"/>
    </source>
</evidence>
<dbReference type="SMART" id="SM01150">
    <property type="entry name" value="DUF1338"/>
    <property type="match status" value="1"/>
</dbReference>
<reference evidence="9 10" key="1">
    <citation type="journal article" date="2019" name="Int. J. Syst. Evol. Microbiol.">
        <title>The Global Catalogue of Microorganisms (GCM) 10K type strain sequencing project: providing services to taxonomists for standard genome sequencing and annotation.</title>
        <authorList>
            <consortium name="The Broad Institute Genomics Platform"/>
            <consortium name="The Broad Institute Genome Sequencing Center for Infectious Disease"/>
            <person name="Wu L."/>
            <person name="Ma J."/>
        </authorList>
    </citation>
    <scope>NUCLEOTIDE SEQUENCE [LARGE SCALE GENOMIC DNA]</scope>
    <source>
        <strain evidence="9 10">JCM 15921</strain>
    </source>
</reference>
<dbReference type="EMBL" id="BAAAQB010000041">
    <property type="protein sequence ID" value="GAA2143151.1"/>
    <property type="molecule type" value="Genomic_DNA"/>
</dbReference>
<evidence type="ECO:0000256" key="7">
    <source>
        <dbReference type="ARBA" id="ARBA00035034"/>
    </source>
</evidence>
<dbReference type="InterPro" id="IPR047869">
    <property type="entry name" value="YdcJ_bac-like"/>
</dbReference>
<dbReference type="InterPro" id="IPR009770">
    <property type="entry name" value="HGLS"/>
</dbReference>
<evidence type="ECO:0000313" key="9">
    <source>
        <dbReference type="EMBL" id="GAA2143151.1"/>
    </source>
</evidence>
<dbReference type="PANTHER" id="PTHR39479:SF2">
    <property type="entry name" value="2-OXOADIPATE DIOXYGENASE_DECARBOXYLASE"/>
    <property type="match status" value="1"/>
</dbReference>
<gene>
    <name evidence="9" type="ORF">GCM10009825_33150</name>
</gene>
<accession>A0ABN2ZJI6</accession>
<dbReference type="EC" id="1.13.11.93" evidence="6"/>
<dbReference type="Gene3D" id="3.10.180.80">
    <property type="entry name" value="Uncharacterised protein PF07063, DUF1338"/>
    <property type="match status" value="1"/>
</dbReference>
<protein>
    <recommendedName>
        <fullName evidence="7">2-oxoadipate dioxygenase/decarboxylase</fullName>
        <ecNumber evidence="6">1.13.11.93</ecNumber>
    </recommendedName>
    <alternativeName>
        <fullName evidence="8">2-hydroxyglutarate synthase</fullName>
    </alternativeName>
</protein>
<evidence type="ECO:0000256" key="2">
    <source>
        <dbReference type="ARBA" id="ARBA00022964"/>
    </source>
</evidence>
<evidence type="ECO:0000256" key="3">
    <source>
        <dbReference type="ARBA" id="ARBA00023002"/>
    </source>
</evidence>
<dbReference type="PANTHER" id="PTHR39479">
    <property type="match status" value="1"/>
</dbReference>
<organism evidence="9 10">
    <name type="scientific">Arthrobacter humicola</name>
    <dbReference type="NCBI Taxonomy" id="409291"/>
    <lineage>
        <taxon>Bacteria</taxon>
        <taxon>Bacillati</taxon>
        <taxon>Actinomycetota</taxon>
        <taxon>Actinomycetes</taxon>
        <taxon>Micrococcales</taxon>
        <taxon>Micrococcaceae</taxon>
        <taxon>Arthrobacter</taxon>
    </lineage>
</organism>
<comment type="cofactor">
    <cofactor evidence="1">
        <name>Fe(2+)</name>
        <dbReference type="ChEBI" id="CHEBI:29033"/>
    </cofactor>
</comment>
<name>A0ABN2ZJI6_9MICC</name>
<dbReference type="RefSeq" id="WP_344367517.1">
    <property type="nucleotide sequence ID" value="NZ_BAAAQB010000041.1"/>
</dbReference>
<comment type="similarity">
    <text evidence="5">Belongs to the 2-oxoadipate dioxygenase/decarboxylase family.</text>
</comment>
<evidence type="ECO:0000313" key="10">
    <source>
        <dbReference type="Proteomes" id="UP001500102"/>
    </source>
</evidence>
<keyword evidence="10" id="KW-1185">Reference proteome</keyword>
<evidence type="ECO:0000256" key="5">
    <source>
        <dbReference type="ARBA" id="ARBA00035013"/>
    </source>
</evidence>
<proteinExistence type="inferred from homology"/>
<keyword evidence="2" id="KW-0223">Dioxygenase</keyword>
<comment type="caution">
    <text evidence="9">The sequence shown here is derived from an EMBL/GenBank/DDBJ whole genome shotgun (WGS) entry which is preliminary data.</text>
</comment>
<sequence>MTALETWELRAEFARRLSAMYGREVPAYNTLVEVSTEVNEAYAAKHGAEAERLGSIARVTAERHGAIRVGSPKEMAQVARVFAAFGMYPVGFYDLRDASSSSVPVVSTAFRPIDGAELAKNPFRVFTSMLAAEDPRFFDQELRVELAAFIGARQLFGEELLTLADKAAADGGLAADDADRLLELATAAFELSGDPVDYEWYKKLEAVSAVASDIGGVSTTHINHLTPRVLDIDELYKRMQDRGISMIDEIQGPPRWDGPDLLLRQTSFRALGENRVFRYADGSTSEGELRVRFGEVEARGMALTVAGRDLYDRMVAESDARLAVAPAGTTRVEVAAGVWAENLPRTEKELALQGLAFFTYRLDDAALDSASLRSAPLAGTASLAGLVEAGIAVPEPIVYEDFLPRSAAGIFQSNLTEEGSKDEAQLGTSYDIHRMSEIVGSEVHDPNDLYQRQQDASIAALAHRLNITITH</sequence>
<evidence type="ECO:0000256" key="6">
    <source>
        <dbReference type="ARBA" id="ARBA00035023"/>
    </source>
</evidence>
<evidence type="ECO:0000256" key="4">
    <source>
        <dbReference type="ARBA" id="ARBA00023004"/>
    </source>
</evidence>
<dbReference type="Proteomes" id="UP001500102">
    <property type="component" value="Unassembled WGS sequence"/>
</dbReference>
<evidence type="ECO:0000256" key="1">
    <source>
        <dbReference type="ARBA" id="ARBA00001954"/>
    </source>
</evidence>
<dbReference type="CDD" id="cd16348">
    <property type="entry name" value="VOC_YdcJ_like"/>
    <property type="match status" value="1"/>
</dbReference>
<dbReference type="Pfam" id="PF07063">
    <property type="entry name" value="HGLS"/>
    <property type="match status" value="1"/>
</dbReference>